<dbReference type="InterPro" id="IPR000697">
    <property type="entry name" value="WH1/EVH1_dom"/>
</dbReference>
<dbReference type="InterPro" id="IPR033927">
    <property type="entry name" value="WASPfam_EVH1"/>
</dbReference>
<dbReference type="InterPro" id="IPR003124">
    <property type="entry name" value="WH2_dom"/>
</dbReference>
<dbReference type="SUPFAM" id="SSF50729">
    <property type="entry name" value="PH domain-like"/>
    <property type="match status" value="2"/>
</dbReference>
<dbReference type="Proteomes" id="UP000695022">
    <property type="component" value="Unplaced"/>
</dbReference>
<evidence type="ECO:0000259" key="10">
    <source>
        <dbReference type="PROSITE" id="PS50229"/>
    </source>
</evidence>
<dbReference type="InterPro" id="IPR036936">
    <property type="entry name" value="CRIB_dom_sf"/>
</dbReference>
<evidence type="ECO:0000256" key="3">
    <source>
        <dbReference type="ARBA" id="ARBA00022490"/>
    </source>
</evidence>
<evidence type="ECO:0000256" key="1">
    <source>
        <dbReference type="ARBA" id="ARBA00004123"/>
    </source>
</evidence>
<dbReference type="SMART" id="SM00285">
    <property type="entry name" value="PBD"/>
    <property type="match status" value="1"/>
</dbReference>
<feature type="domain" description="WH1" evidence="10">
    <location>
        <begin position="250"/>
        <end position="359"/>
    </location>
</feature>
<dbReference type="PANTHER" id="PTHR11202:SF36">
    <property type="entry name" value="ACTIN NUCLEATION-PROMOTING FACTOR WASL"/>
    <property type="match status" value="1"/>
</dbReference>
<protein>
    <submittedName>
        <fullName evidence="13">Neural Wiskott-Aldrich syndrome protein-like</fullName>
    </submittedName>
</protein>
<organism evidence="12 13">
    <name type="scientific">Priapulus caudatus</name>
    <name type="common">Priapulid worm</name>
    <dbReference type="NCBI Taxonomy" id="37621"/>
    <lineage>
        <taxon>Eukaryota</taxon>
        <taxon>Metazoa</taxon>
        <taxon>Ecdysozoa</taxon>
        <taxon>Scalidophora</taxon>
        <taxon>Priapulida</taxon>
        <taxon>Priapulimorpha</taxon>
        <taxon>Priapulimorphida</taxon>
        <taxon>Priapulidae</taxon>
        <taxon>Priapulus</taxon>
    </lineage>
</organism>
<dbReference type="Pfam" id="PF00568">
    <property type="entry name" value="WH1"/>
    <property type="match status" value="2"/>
</dbReference>
<evidence type="ECO:0000313" key="12">
    <source>
        <dbReference type="Proteomes" id="UP000695022"/>
    </source>
</evidence>
<feature type="compositionally biased region" description="Polar residues" evidence="8">
    <location>
        <begin position="370"/>
        <end position="393"/>
    </location>
</feature>
<dbReference type="PROSITE" id="PS50108">
    <property type="entry name" value="CRIB"/>
    <property type="match status" value="1"/>
</dbReference>
<feature type="compositionally biased region" description="Basic residues" evidence="8">
    <location>
        <begin position="457"/>
        <end position="473"/>
    </location>
</feature>
<feature type="compositionally biased region" description="Acidic residues" evidence="8">
    <location>
        <begin position="554"/>
        <end position="566"/>
    </location>
</feature>
<dbReference type="SMART" id="SM00461">
    <property type="entry name" value="WH1"/>
    <property type="match status" value="2"/>
</dbReference>
<dbReference type="PROSITE" id="PS51082">
    <property type="entry name" value="WH2"/>
    <property type="match status" value="1"/>
</dbReference>
<keyword evidence="3" id="KW-0963">Cytoplasm</keyword>
<feature type="domain" description="CRIB" evidence="9">
    <location>
        <begin position="194"/>
        <end position="207"/>
    </location>
</feature>
<evidence type="ECO:0000256" key="7">
    <source>
        <dbReference type="ARBA" id="ARBA00023242"/>
    </source>
</evidence>
<dbReference type="PROSITE" id="PS50229">
    <property type="entry name" value="WH1"/>
    <property type="match status" value="2"/>
</dbReference>
<keyword evidence="6" id="KW-0206">Cytoskeleton</keyword>
<feature type="compositionally biased region" description="Polar residues" evidence="8">
    <location>
        <begin position="147"/>
        <end position="163"/>
    </location>
</feature>
<name>A0ABM1DQT4_PRICU</name>
<evidence type="ECO:0000256" key="5">
    <source>
        <dbReference type="ARBA" id="ARBA00022737"/>
    </source>
</evidence>
<dbReference type="PANTHER" id="PTHR11202">
    <property type="entry name" value="SPROUTY-RELATED, EVH1 DOMAIN-CONTAINING PROTEIN FAMILY MEMBER"/>
    <property type="match status" value="1"/>
</dbReference>
<evidence type="ECO:0000313" key="13">
    <source>
        <dbReference type="RefSeq" id="XP_014662305.1"/>
    </source>
</evidence>
<keyword evidence="7" id="KW-0539">Nucleus</keyword>
<dbReference type="Pfam" id="PF02205">
    <property type="entry name" value="WH2"/>
    <property type="match status" value="1"/>
</dbReference>
<dbReference type="Gene3D" id="2.30.29.30">
    <property type="entry name" value="Pleckstrin-homology domain (PH domain)/Phosphotyrosine-binding domain (PTB)"/>
    <property type="match status" value="2"/>
</dbReference>
<keyword evidence="12" id="KW-1185">Reference proteome</keyword>
<dbReference type="Pfam" id="PF00786">
    <property type="entry name" value="PBD"/>
    <property type="match status" value="1"/>
</dbReference>
<dbReference type="RefSeq" id="XP_014662305.1">
    <property type="nucleotide sequence ID" value="XM_014806819.1"/>
</dbReference>
<dbReference type="SUPFAM" id="SSF47912">
    <property type="entry name" value="Wiscott-Aldrich syndrome protein, WASP, C-terminal domain"/>
    <property type="match status" value="2"/>
</dbReference>
<accession>A0ABM1DQT4</accession>
<feature type="region of interest" description="Disordered" evidence="8">
    <location>
        <begin position="545"/>
        <end position="566"/>
    </location>
</feature>
<evidence type="ECO:0000259" key="9">
    <source>
        <dbReference type="PROSITE" id="PS50108"/>
    </source>
</evidence>
<dbReference type="Gene3D" id="3.90.810.10">
    <property type="entry name" value="CRIB domain"/>
    <property type="match status" value="2"/>
</dbReference>
<feature type="compositionally biased region" description="Basic and acidic residues" evidence="8">
    <location>
        <begin position="441"/>
        <end position="452"/>
    </location>
</feature>
<keyword evidence="4" id="KW-0597">Phosphoprotein</keyword>
<feature type="region of interest" description="Disordered" evidence="8">
    <location>
        <begin position="352"/>
        <end position="401"/>
    </location>
</feature>
<evidence type="ECO:0000256" key="8">
    <source>
        <dbReference type="SAM" id="MobiDB-lite"/>
    </source>
</evidence>
<feature type="domain" description="WH2" evidence="11">
    <location>
        <begin position="497"/>
        <end position="514"/>
    </location>
</feature>
<proteinExistence type="predicted"/>
<evidence type="ECO:0000256" key="2">
    <source>
        <dbReference type="ARBA" id="ARBA00004245"/>
    </source>
</evidence>
<feature type="region of interest" description="Disordered" evidence="8">
    <location>
        <begin position="441"/>
        <end position="481"/>
    </location>
</feature>
<evidence type="ECO:0000256" key="4">
    <source>
        <dbReference type="ARBA" id="ARBA00022553"/>
    </source>
</evidence>
<dbReference type="Gene3D" id="6.10.280.150">
    <property type="match status" value="1"/>
</dbReference>
<sequence length="566" mass="63193">MSVKRTTPVNTGSSLLRNDENERLFGLLGKGCTTLVSAVVQVYLAEPNPQRWKRKTCGMVCFVKDGNKRSYFLRAYDLRQGALVWEQEVYTQFKYRSPRPYFHTFAGDMCEAGLNFASEQEAATLCSVLQSKINERQARKQEKRRQGMTQNPSESAAPTVTGTSQMVRIDERTIIEKKKKEQRGKRQKLTKADIGLPSDFQHVAHVGWDPNKGFDMNNLDPNLKTLFEKVGISENDLQDTATRSFIYDFIAKQGGLEAVKREASVYLAEPNPQRWKRKTCGMVCLSRTATSARTSCAAYDLRQGALVWEQEVYTQFKYASPRPYFHTFAGDMCEVGLNFASEQEAATLWQCPAEQDQRASSSQAEKRRQGMTQNASESAAPTVTGTSQCTSRTLGWDPNKGFDMNNARSELKTLFEKVGISRERPPGHGDAQLHLRLHREAGRPGAVKREASVHAPSARRPRRTAPPPRHPRNQIHNFKGAGALRHVDASTHAGGDERGDLLSAIRQGRKLNPVDHSDVPPPPPADDETEGIAGALLNALKQREMAIQGYDSSGSDDDDDDDDWSD</sequence>
<comment type="subcellular location">
    <subcellularLocation>
        <location evidence="2">Cytoplasm</location>
        <location evidence="2">Cytoskeleton</location>
    </subcellularLocation>
    <subcellularLocation>
        <location evidence="1">Nucleus</location>
    </subcellularLocation>
</comment>
<gene>
    <name evidence="13" type="primary">LOC106805282</name>
</gene>
<evidence type="ECO:0000256" key="6">
    <source>
        <dbReference type="ARBA" id="ARBA00023212"/>
    </source>
</evidence>
<dbReference type="InterPro" id="IPR011026">
    <property type="entry name" value="WAS_C"/>
</dbReference>
<evidence type="ECO:0000259" key="11">
    <source>
        <dbReference type="PROSITE" id="PS51082"/>
    </source>
</evidence>
<dbReference type="InterPro" id="IPR000095">
    <property type="entry name" value="CRIB_dom"/>
</dbReference>
<feature type="region of interest" description="Disordered" evidence="8">
    <location>
        <begin position="137"/>
        <end position="163"/>
    </location>
</feature>
<dbReference type="InterPro" id="IPR011993">
    <property type="entry name" value="PH-like_dom_sf"/>
</dbReference>
<keyword evidence="5" id="KW-0677">Repeat</keyword>
<dbReference type="CDD" id="cd00132">
    <property type="entry name" value="CRIB"/>
    <property type="match status" value="1"/>
</dbReference>
<dbReference type="CDD" id="cd01205">
    <property type="entry name" value="EVH1_WASP-like"/>
    <property type="match status" value="2"/>
</dbReference>
<dbReference type="GeneID" id="106805282"/>
<feature type="domain" description="WH1" evidence="10">
    <location>
        <begin position="28"/>
        <end position="136"/>
    </location>
</feature>
<feature type="region of interest" description="Disordered" evidence="8">
    <location>
        <begin position="510"/>
        <end position="533"/>
    </location>
</feature>
<reference evidence="13" key="1">
    <citation type="submission" date="2025-08" db="UniProtKB">
        <authorList>
            <consortium name="RefSeq"/>
        </authorList>
    </citation>
    <scope>IDENTIFICATION</scope>
</reference>